<keyword evidence="2" id="KW-1185">Reference proteome</keyword>
<dbReference type="RefSeq" id="WP_134194117.1">
    <property type="nucleotide sequence ID" value="NZ_JBHLUW010000008.1"/>
</dbReference>
<evidence type="ECO:0000313" key="1">
    <source>
        <dbReference type="EMBL" id="TDY44497.1"/>
    </source>
</evidence>
<name>A0A4R8LMA1_9BURK</name>
<dbReference type="AlphaFoldDB" id="A0A4R8LMA1"/>
<accession>A0A4R8LMA1</accession>
<dbReference type="Pfam" id="PF12086">
    <property type="entry name" value="DUF3563"/>
    <property type="match status" value="1"/>
</dbReference>
<protein>
    <submittedName>
        <fullName evidence="1">Uncharacterized protein DUF3563</fullName>
    </submittedName>
</protein>
<comment type="caution">
    <text evidence="1">The sequence shown here is derived from an EMBL/GenBank/DDBJ whole genome shotgun (WGS) entry which is preliminary data.</text>
</comment>
<sequence length="48" mass="5826">MFAYLLEKLGEWIERAENRRRHDYLAQASDLVDLERRMRSLERNGYPG</sequence>
<gene>
    <name evidence="1" type="ORF">BX592_116145</name>
</gene>
<proteinExistence type="predicted"/>
<dbReference type="EMBL" id="SORE01000016">
    <property type="protein sequence ID" value="TDY44497.1"/>
    <property type="molecule type" value="Genomic_DNA"/>
</dbReference>
<dbReference type="InterPro" id="IPR021946">
    <property type="entry name" value="DUF3563"/>
</dbReference>
<dbReference type="OrthoDB" id="9108439at2"/>
<dbReference type="Proteomes" id="UP000295509">
    <property type="component" value="Unassembled WGS sequence"/>
</dbReference>
<organism evidence="1 2">
    <name type="scientific">Paraburkholderia rhizosphaerae</name>
    <dbReference type="NCBI Taxonomy" id="480658"/>
    <lineage>
        <taxon>Bacteria</taxon>
        <taxon>Pseudomonadati</taxon>
        <taxon>Pseudomonadota</taxon>
        <taxon>Betaproteobacteria</taxon>
        <taxon>Burkholderiales</taxon>
        <taxon>Burkholderiaceae</taxon>
        <taxon>Paraburkholderia</taxon>
    </lineage>
</organism>
<reference evidence="1 2" key="1">
    <citation type="submission" date="2019-03" db="EMBL/GenBank/DDBJ databases">
        <title>Genomic Encyclopedia of Type Strains, Phase III (KMG-III): the genomes of soil and plant-associated and newly described type strains.</title>
        <authorList>
            <person name="Whitman W."/>
        </authorList>
    </citation>
    <scope>NUCLEOTIDE SEQUENCE [LARGE SCALE GENOMIC DNA]</scope>
    <source>
        <strain evidence="1 2">LMG 29544</strain>
    </source>
</reference>
<evidence type="ECO:0000313" key="2">
    <source>
        <dbReference type="Proteomes" id="UP000295509"/>
    </source>
</evidence>